<reference evidence="1 2" key="1">
    <citation type="submission" date="2016-04" db="EMBL/GenBank/DDBJ databases">
        <title>Complete genome sequence of Dietzia lutea YIM 80766T, a strain isolated from desert soil in Egypt.</title>
        <authorList>
            <person name="Zhao J."/>
            <person name="Hu B."/>
            <person name="Geng S."/>
            <person name="Nie Y."/>
            <person name="Tang Y."/>
        </authorList>
    </citation>
    <scope>NUCLEOTIDE SEQUENCE [LARGE SCALE GENOMIC DNA]</scope>
    <source>
        <strain evidence="1 2">YIM 80766</strain>
    </source>
</reference>
<protein>
    <submittedName>
        <fullName evidence="1">Uncharacterized protein</fullName>
    </submittedName>
</protein>
<name>A0A2S1RA38_9ACTN</name>
<organism evidence="1 2">
    <name type="scientific">Dietzia lutea</name>
    <dbReference type="NCBI Taxonomy" id="546160"/>
    <lineage>
        <taxon>Bacteria</taxon>
        <taxon>Bacillati</taxon>
        <taxon>Actinomycetota</taxon>
        <taxon>Actinomycetes</taxon>
        <taxon>Mycobacteriales</taxon>
        <taxon>Dietziaceae</taxon>
        <taxon>Dietzia</taxon>
    </lineage>
</organism>
<evidence type="ECO:0000313" key="2">
    <source>
        <dbReference type="Proteomes" id="UP000244928"/>
    </source>
</evidence>
<keyword evidence="2" id="KW-1185">Reference proteome</keyword>
<dbReference type="KEGG" id="dlu:A6035_13940"/>
<dbReference type="AlphaFoldDB" id="A0A2S1RA38"/>
<sequence>MVLMIPSRVFDVSIKPGAIHILFGPHLVDEFADHRQRRSSSPAKKIEARRMFSGFSVSRRFSALLGRFTNNMRATPPRSSR</sequence>
<evidence type="ECO:0000313" key="1">
    <source>
        <dbReference type="EMBL" id="AWH93091.1"/>
    </source>
</evidence>
<dbReference type="EMBL" id="CP015449">
    <property type="protein sequence ID" value="AWH93091.1"/>
    <property type="molecule type" value="Genomic_DNA"/>
</dbReference>
<accession>A0A2S1RA38</accession>
<dbReference type="Proteomes" id="UP000244928">
    <property type="component" value="Chromosome"/>
</dbReference>
<proteinExistence type="predicted"/>
<gene>
    <name evidence="1" type="ORF">A6035_13940</name>
</gene>